<evidence type="ECO:0000256" key="4">
    <source>
        <dbReference type="ARBA" id="ARBA00022490"/>
    </source>
</evidence>
<dbReference type="InterPro" id="IPR008179">
    <property type="entry name" value="HisE"/>
</dbReference>
<dbReference type="RefSeq" id="WP_003414845.1">
    <property type="nucleotide sequence ID" value="NZ_BKBC01000004.1"/>
</dbReference>
<evidence type="ECO:0000256" key="1">
    <source>
        <dbReference type="ARBA" id="ARBA00001460"/>
    </source>
</evidence>
<evidence type="ECO:0000256" key="8">
    <source>
        <dbReference type="ARBA" id="ARBA00022840"/>
    </source>
</evidence>
<dbReference type="GO" id="GO:0000105">
    <property type="term" value="P:L-histidine biosynthetic process"/>
    <property type="evidence" value="ECO:0007669"/>
    <property type="project" value="UniProtKB-UniRule"/>
</dbReference>
<dbReference type="EC" id="3.6.1.31" evidence="10"/>
<evidence type="ECO:0000313" key="13">
    <source>
        <dbReference type="EMBL" id="PPV13534.1"/>
    </source>
</evidence>
<dbReference type="Gene3D" id="1.10.287.1080">
    <property type="entry name" value="MazG-like"/>
    <property type="match status" value="1"/>
</dbReference>
<comment type="catalytic activity">
    <reaction evidence="1 10">
        <text>1-(5-phospho-beta-D-ribosyl)-ATP + H2O = 1-(5-phospho-beta-D-ribosyl)-5'-AMP + diphosphate + H(+)</text>
        <dbReference type="Rhea" id="RHEA:22828"/>
        <dbReference type="ChEBI" id="CHEBI:15377"/>
        <dbReference type="ChEBI" id="CHEBI:15378"/>
        <dbReference type="ChEBI" id="CHEBI:33019"/>
        <dbReference type="ChEBI" id="CHEBI:59457"/>
        <dbReference type="ChEBI" id="CHEBI:73183"/>
        <dbReference type="EC" id="3.6.1.31"/>
    </reaction>
</comment>
<sequence length="108" mass="12415">MKENISDLYNVILERKNNVSEGSYTSYLFEKGVDKILKKVGEECTEVIISCKEDDKKEQINEICDLAYHVLVLMAQMGISVDEISEELGNRREKINNFKGERKPITNV</sequence>
<keyword evidence="4 10" id="KW-0963">Cytoplasm</keyword>
<keyword evidence="9 10" id="KW-0368">Histidine biosynthesis</keyword>
<proteinExistence type="inferred from homology"/>
<dbReference type="Proteomes" id="UP000238081">
    <property type="component" value="Unassembled WGS sequence"/>
</dbReference>
<protein>
    <recommendedName>
        <fullName evidence="10">Phosphoribosyl-ATP pyrophosphatase</fullName>
        <shortName evidence="10">PRA-PH</shortName>
        <ecNumber evidence="10">3.6.1.31</ecNumber>
    </recommendedName>
</protein>
<dbReference type="InterPro" id="IPR021130">
    <property type="entry name" value="PRib-ATP_PPHydrolase-like"/>
</dbReference>
<dbReference type="PANTHER" id="PTHR42945">
    <property type="entry name" value="HISTIDINE BIOSYNTHESIS BIFUNCTIONAL PROTEIN"/>
    <property type="match status" value="1"/>
</dbReference>
<dbReference type="EMBL" id="LRDH01000119">
    <property type="protein sequence ID" value="PPV13534.1"/>
    <property type="molecule type" value="Genomic_DNA"/>
</dbReference>
<organism evidence="13 14">
    <name type="scientific">Clostridium butyricum</name>
    <dbReference type="NCBI Taxonomy" id="1492"/>
    <lineage>
        <taxon>Bacteria</taxon>
        <taxon>Bacillati</taxon>
        <taxon>Bacillota</taxon>
        <taxon>Clostridia</taxon>
        <taxon>Eubacteriales</taxon>
        <taxon>Clostridiaceae</taxon>
        <taxon>Clostridium</taxon>
    </lineage>
</organism>
<evidence type="ECO:0000313" key="15">
    <source>
        <dbReference type="Proteomes" id="UP000321089"/>
    </source>
</evidence>
<evidence type="ECO:0000313" key="12">
    <source>
        <dbReference type="EMBL" id="NAS17736.1"/>
    </source>
</evidence>
<dbReference type="Proteomes" id="UP000321089">
    <property type="component" value="Unassembled WGS sequence"/>
</dbReference>
<evidence type="ECO:0000256" key="2">
    <source>
        <dbReference type="ARBA" id="ARBA00004496"/>
    </source>
</evidence>
<keyword evidence="5 10" id="KW-0028">Amino-acid biosynthesis</keyword>
<dbReference type="NCBIfam" id="TIGR03188">
    <property type="entry name" value="histidine_hisI"/>
    <property type="match status" value="1"/>
</dbReference>
<comment type="pathway">
    <text evidence="3 10">Amino-acid biosynthesis; L-histidine biosynthesis; L-histidine from 5-phospho-alpha-D-ribose 1-diphosphate: step 2/9.</text>
</comment>
<keyword evidence="6 10" id="KW-0547">Nucleotide-binding</keyword>
<evidence type="ECO:0000256" key="3">
    <source>
        <dbReference type="ARBA" id="ARBA00005204"/>
    </source>
</evidence>
<evidence type="ECO:0000256" key="5">
    <source>
        <dbReference type="ARBA" id="ARBA00022605"/>
    </source>
</evidence>
<dbReference type="HAMAP" id="MF_01020">
    <property type="entry name" value="HisE"/>
    <property type="match status" value="1"/>
</dbReference>
<reference evidence="13 14" key="1">
    <citation type="submission" date="2016-01" db="EMBL/GenBank/DDBJ databases">
        <title>Characterization of the Clostridium difficile lineages that are prevalent in Hong Kong and China.</title>
        <authorList>
            <person name="Kwok J.S.-L."/>
            <person name="Lam W.-Y."/>
            <person name="Ip M."/>
            <person name="Chan T.-F."/>
            <person name="Hawkey P.M."/>
            <person name="Tsui S.K.-W."/>
        </authorList>
    </citation>
    <scope>NUCLEOTIDE SEQUENCE [LARGE SCALE GENOMIC DNA]</scope>
    <source>
        <strain evidence="13 14">300064</strain>
    </source>
</reference>
<keyword evidence="7 10" id="KW-0378">Hydrolase</keyword>
<reference evidence="11 15" key="2">
    <citation type="submission" date="2019-07" db="EMBL/GenBank/DDBJ databases">
        <title>Whole genome shotgun sequence of Clostridium butyricum NBRC 3858.</title>
        <authorList>
            <person name="Hosoyama A."/>
            <person name="Uohara A."/>
            <person name="Ohji S."/>
            <person name="Ichikawa N."/>
        </authorList>
    </citation>
    <scope>NUCLEOTIDE SEQUENCE [LARGE SCALE GENOMIC DNA]</scope>
    <source>
        <strain evidence="11 15">NBRC 3858</strain>
    </source>
</reference>
<keyword evidence="8 10" id="KW-0067">ATP-binding</keyword>
<evidence type="ECO:0000313" key="14">
    <source>
        <dbReference type="Proteomes" id="UP000238081"/>
    </source>
</evidence>
<evidence type="ECO:0000256" key="6">
    <source>
        <dbReference type="ARBA" id="ARBA00022741"/>
    </source>
</evidence>
<evidence type="ECO:0000313" key="16">
    <source>
        <dbReference type="Proteomes" id="UP000474042"/>
    </source>
</evidence>
<name>A0A2S7F8F0_CLOBU</name>
<comment type="caution">
    <text evidence="13">The sequence shown here is derived from an EMBL/GenBank/DDBJ whole genome shotgun (WGS) entry which is preliminary data.</text>
</comment>
<dbReference type="UniPathway" id="UPA00031">
    <property type="reaction ID" value="UER00007"/>
</dbReference>
<dbReference type="SUPFAM" id="SSF101386">
    <property type="entry name" value="all-alpha NTP pyrophosphatases"/>
    <property type="match status" value="1"/>
</dbReference>
<dbReference type="EMBL" id="WOFV02000018">
    <property type="protein sequence ID" value="NAS17736.1"/>
    <property type="molecule type" value="Genomic_DNA"/>
</dbReference>
<dbReference type="GO" id="GO:0005737">
    <property type="term" value="C:cytoplasm"/>
    <property type="evidence" value="ECO:0007669"/>
    <property type="project" value="UniProtKB-SubCell"/>
</dbReference>
<evidence type="ECO:0000256" key="7">
    <source>
        <dbReference type="ARBA" id="ARBA00022801"/>
    </source>
</evidence>
<dbReference type="GO" id="GO:0004636">
    <property type="term" value="F:phosphoribosyl-ATP diphosphatase activity"/>
    <property type="evidence" value="ECO:0007669"/>
    <property type="project" value="UniProtKB-UniRule"/>
</dbReference>
<dbReference type="GO" id="GO:0005524">
    <property type="term" value="F:ATP binding"/>
    <property type="evidence" value="ECO:0007669"/>
    <property type="project" value="UniProtKB-KW"/>
</dbReference>
<comment type="similarity">
    <text evidence="10">Belongs to the PRA-PH family.</text>
</comment>
<comment type="subcellular location">
    <subcellularLocation>
        <location evidence="2 10">Cytoplasm</location>
    </subcellularLocation>
</comment>
<dbReference type="Pfam" id="PF01503">
    <property type="entry name" value="PRA-PH"/>
    <property type="match status" value="1"/>
</dbReference>
<dbReference type="CDD" id="cd11534">
    <property type="entry name" value="NTP-PPase_HisIE_like"/>
    <property type="match status" value="1"/>
</dbReference>
<dbReference type="EMBL" id="BKBC01000004">
    <property type="protein sequence ID" value="GEQ19969.1"/>
    <property type="molecule type" value="Genomic_DNA"/>
</dbReference>
<accession>A0A2S7F8F0</accession>
<evidence type="ECO:0000256" key="9">
    <source>
        <dbReference type="ARBA" id="ARBA00023102"/>
    </source>
</evidence>
<reference evidence="12 16" key="3">
    <citation type="submission" date="2020-01" db="EMBL/GenBank/DDBJ databases">
        <title>Genome sequence of a 1,3-propanediol producer, Clostridium butyricum S3.</title>
        <authorList>
            <person name="Zhou J."/>
        </authorList>
    </citation>
    <scope>NUCLEOTIDE SEQUENCE [LARGE SCALE GENOMIC DNA]</scope>
    <source>
        <strain evidence="12 16">S3</strain>
    </source>
</reference>
<dbReference type="AlphaFoldDB" id="A0A2S7F8F0"/>
<evidence type="ECO:0000256" key="10">
    <source>
        <dbReference type="HAMAP-Rule" id="MF_01020"/>
    </source>
</evidence>
<gene>
    <name evidence="10 11" type="primary">hisE</name>
    <name evidence="13" type="ORF">AWN73_16085</name>
    <name evidence="11" type="ORF">CBU02nite_04750</name>
    <name evidence="12" type="ORF">GND98_007585</name>
</gene>
<evidence type="ECO:0000313" key="11">
    <source>
        <dbReference type="EMBL" id="GEQ19969.1"/>
    </source>
</evidence>
<dbReference type="PANTHER" id="PTHR42945:SF9">
    <property type="entry name" value="HISTIDINE BIOSYNTHESIS BIFUNCTIONAL PROTEIN HISIE"/>
    <property type="match status" value="1"/>
</dbReference>
<dbReference type="Proteomes" id="UP000474042">
    <property type="component" value="Unassembled WGS sequence"/>
</dbReference>